<sequence length="70" mass="8236">MKSTRYIVNLPFILEKYPHIELGIERTVGGRPKIAQDISEKPYLDYQYFCSKSSFFSLIRAIKTNFLIVF</sequence>
<dbReference type="EMBL" id="CAVMJV010000008">
    <property type="protein sequence ID" value="CAK5038251.1"/>
    <property type="molecule type" value="Genomic_DNA"/>
</dbReference>
<dbReference type="Proteomes" id="UP001497535">
    <property type="component" value="Unassembled WGS sequence"/>
</dbReference>
<organism evidence="1 2">
    <name type="scientific">Meloidogyne enterolobii</name>
    <name type="common">Root-knot nematode worm</name>
    <name type="synonym">Meloidogyne mayaguensis</name>
    <dbReference type="NCBI Taxonomy" id="390850"/>
    <lineage>
        <taxon>Eukaryota</taxon>
        <taxon>Metazoa</taxon>
        <taxon>Ecdysozoa</taxon>
        <taxon>Nematoda</taxon>
        <taxon>Chromadorea</taxon>
        <taxon>Rhabditida</taxon>
        <taxon>Tylenchina</taxon>
        <taxon>Tylenchomorpha</taxon>
        <taxon>Tylenchoidea</taxon>
        <taxon>Meloidogynidae</taxon>
        <taxon>Meloidogyninae</taxon>
        <taxon>Meloidogyne</taxon>
    </lineage>
</organism>
<reference evidence="1" key="1">
    <citation type="submission" date="2023-11" db="EMBL/GenBank/DDBJ databases">
        <authorList>
            <person name="Poullet M."/>
        </authorList>
    </citation>
    <scope>NUCLEOTIDE SEQUENCE</scope>
    <source>
        <strain evidence="1">E1834</strain>
    </source>
</reference>
<accession>A0ACB0Y9L0</accession>
<evidence type="ECO:0000313" key="1">
    <source>
        <dbReference type="EMBL" id="CAK5038251.1"/>
    </source>
</evidence>
<name>A0ACB0Y9L0_MELEN</name>
<proteinExistence type="predicted"/>
<comment type="caution">
    <text evidence="1">The sequence shown here is derived from an EMBL/GenBank/DDBJ whole genome shotgun (WGS) entry which is preliminary data.</text>
</comment>
<keyword evidence="2" id="KW-1185">Reference proteome</keyword>
<evidence type="ECO:0000313" key="2">
    <source>
        <dbReference type="Proteomes" id="UP001497535"/>
    </source>
</evidence>
<protein>
    <submittedName>
        <fullName evidence="1">Uncharacterized protein</fullName>
    </submittedName>
</protein>
<gene>
    <name evidence="1" type="ORF">MENTE1834_LOCUS9582</name>
</gene>